<accession>A0ABP7AKE4</accession>
<evidence type="ECO:0000259" key="2">
    <source>
        <dbReference type="PROSITE" id="PS50921"/>
    </source>
</evidence>
<gene>
    <name evidence="3" type="ORF">GCM10022236_41670</name>
</gene>
<dbReference type="Proteomes" id="UP001501490">
    <property type="component" value="Unassembled WGS sequence"/>
</dbReference>
<proteinExistence type="predicted"/>
<keyword evidence="4" id="KW-1185">Reference proteome</keyword>
<dbReference type="SUPFAM" id="SSF52172">
    <property type="entry name" value="CheY-like"/>
    <property type="match status" value="1"/>
</dbReference>
<evidence type="ECO:0000256" key="1">
    <source>
        <dbReference type="SAM" id="Coils"/>
    </source>
</evidence>
<dbReference type="PROSITE" id="PS50921">
    <property type="entry name" value="ANTAR"/>
    <property type="match status" value="1"/>
</dbReference>
<dbReference type="InterPro" id="IPR011006">
    <property type="entry name" value="CheY-like_superfamily"/>
</dbReference>
<protein>
    <recommendedName>
        <fullName evidence="2">ANTAR domain-containing protein</fullName>
    </recommendedName>
</protein>
<evidence type="ECO:0000313" key="3">
    <source>
        <dbReference type="EMBL" id="GAA3634729.1"/>
    </source>
</evidence>
<dbReference type="SUPFAM" id="SSF57997">
    <property type="entry name" value="Tropomyosin"/>
    <property type="match status" value="1"/>
</dbReference>
<evidence type="ECO:0000313" key="4">
    <source>
        <dbReference type="Proteomes" id="UP001501490"/>
    </source>
</evidence>
<keyword evidence="1" id="KW-0175">Coiled coil</keyword>
<name>A0ABP7AKE4_9ACTN</name>
<feature type="domain" description="ANTAR" evidence="2">
    <location>
        <begin position="105"/>
        <end position="168"/>
    </location>
</feature>
<feature type="coiled-coil region" evidence="1">
    <location>
        <begin position="9"/>
        <end position="71"/>
    </location>
</feature>
<dbReference type="Pfam" id="PF03861">
    <property type="entry name" value="ANTAR"/>
    <property type="match status" value="1"/>
</dbReference>
<dbReference type="InterPro" id="IPR005561">
    <property type="entry name" value="ANTAR"/>
</dbReference>
<sequence length="179" mass="19869">MNDERPDDESELQRQIDDLRERMTANRADIDSLLGRADAANHRSSAIEARADAAEQRADVIEERAAAADRRADVSEELSADDRRRISELEAHVDVDRAMILELRAEGLISQQHAEQLQEALRTSRRIGAAIGIVMASRKVNETDAFLLLTRASQNTNRKVRVVADEVVETGDISDLPGS</sequence>
<dbReference type="SMART" id="SM01012">
    <property type="entry name" value="ANTAR"/>
    <property type="match status" value="1"/>
</dbReference>
<dbReference type="InterPro" id="IPR036388">
    <property type="entry name" value="WH-like_DNA-bd_sf"/>
</dbReference>
<comment type="caution">
    <text evidence="3">The sequence shown here is derived from an EMBL/GenBank/DDBJ whole genome shotgun (WGS) entry which is preliminary data.</text>
</comment>
<organism evidence="3 4">
    <name type="scientific">Microlunatus ginsengisoli</name>
    <dbReference type="NCBI Taxonomy" id="363863"/>
    <lineage>
        <taxon>Bacteria</taxon>
        <taxon>Bacillati</taxon>
        <taxon>Actinomycetota</taxon>
        <taxon>Actinomycetes</taxon>
        <taxon>Propionibacteriales</taxon>
        <taxon>Propionibacteriaceae</taxon>
        <taxon>Microlunatus</taxon>
    </lineage>
</organism>
<dbReference type="Gene3D" id="1.10.10.10">
    <property type="entry name" value="Winged helix-like DNA-binding domain superfamily/Winged helix DNA-binding domain"/>
    <property type="match status" value="1"/>
</dbReference>
<reference evidence="4" key="1">
    <citation type="journal article" date="2019" name="Int. J. Syst. Evol. Microbiol.">
        <title>The Global Catalogue of Microorganisms (GCM) 10K type strain sequencing project: providing services to taxonomists for standard genome sequencing and annotation.</title>
        <authorList>
            <consortium name="The Broad Institute Genomics Platform"/>
            <consortium name="The Broad Institute Genome Sequencing Center for Infectious Disease"/>
            <person name="Wu L."/>
            <person name="Ma J."/>
        </authorList>
    </citation>
    <scope>NUCLEOTIDE SEQUENCE [LARGE SCALE GENOMIC DNA]</scope>
    <source>
        <strain evidence="4">JCM 16929</strain>
    </source>
</reference>
<dbReference type="RefSeq" id="WP_344808212.1">
    <property type="nucleotide sequence ID" value="NZ_BAABAB010000036.1"/>
</dbReference>
<dbReference type="EMBL" id="BAABAB010000036">
    <property type="protein sequence ID" value="GAA3634729.1"/>
    <property type="molecule type" value="Genomic_DNA"/>
</dbReference>